<evidence type="ECO:0000313" key="1">
    <source>
        <dbReference type="EMBL" id="JAP49588.1"/>
    </source>
</evidence>
<reference evidence="1" key="1">
    <citation type="submission" date="2016-01" db="EMBL/GenBank/DDBJ databases">
        <title>Reference transcriptome for the parasite Schistocephalus solidus: insights into the molecular evolution of parasitism.</title>
        <authorList>
            <person name="Hebert F.O."/>
            <person name="Grambauer S."/>
            <person name="Barber I."/>
            <person name="Landry C.R."/>
            <person name="Aubin-Horth N."/>
        </authorList>
    </citation>
    <scope>NUCLEOTIDE SEQUENCE</scope>
</reference>
<name>A0A0X3PCZ6_SCHSO</name>
<proteinExistence type="predicted"/>
<protein>
    <recommendedName>
        <fullName evidence="2">FAR1 domain-containing protein</fullName>
    </recommendedName>
</protein>
<gene>
    <name evidence="1" type="ORF">TR117165</name>
</gene>
<sequence length="141" mass="16287">MALREPLSETFRRFLYGHNFASYDESKEAIKRFSEETAYHFKPVNFHKFPAGSPNADRFVIYSRKYVCVLAATAKRAGCCAFFNIMHQREGYIVVTSFRTEHAHELVPVEPLRSEQKSPGSHLSLIAWHILQQLYVGINCM</sequence>
<dbReference type="EMBL" id="GEEE01013637">
    <property type="protein sequence ID" value="JAP49588.1"/>
    <property type="molecule type" value="Transcribed_RNA"/>
</dbReference>
<dbReference type="AlphaFoldDB" id="A0A0X3PCZ6"/>
<organism evidence="1">
    <name type="scientific">Schistocephalus solidus</name>
    <name type="common">Tapeworm</name>
    <dbReference type="NCBI Taxonomy" id="70667"/>
    <lineage>
        <taxon>Eukaryota</taxon>
        <taxon>Metazoa</taxon>
        <taxon>Spiralia</taxon>
        <taxon>Lophotrochozoa</taxon>
        <taxon>Platyhelminthes</taxon>
        <taxon>Cestoda</taxon>
        <taxon>Eucestoda</taxon>
        <taxon>Diphyllobothriidea</taxon>
        <taxon>Diphyllobothriidae</taxon>
        <taxon>Schistocephalus</taxon>
    </lineage>
</organism>
<accession>A0A0X3PCZ6</accession>
<evidence type="ECO:0008006" key="2">
    <source>
        <dbReference type="Google" id="ProtNLM"/>
    </source>
</evidence>